<evidence type="ECO:0000313" key="1">
    <source>
        <dbReference type="EMBL" id="GIH07763.1"/>
    </source>
</evidence>
<keyword evidence="2" id="KW-1185">Reference proteome</keyword>
<protein>
    <submittedName>
        <fullName evidence="1">Uncharacterized protein</fullName>
    </submittedName>
</protein>
<reference evidence="1" key="1">
    <citation type="submission" date="2021-01" db="EMBL/GenBank/DDBJ databases">
        <title>Whole genome shotgun sequence of Rhizocola hellebori NBRC 109834.</title>
        <authorList>
            <person name="Komaki H."/>
            <person name="Tamura T."/>
        </authorList>
    </citation>
    <scope>NUCLEOTIDE SEQUENCE</scope>
    <source>
        <strain evidence="1">NBRC 109834</strain>
    </source>
</reference>
<dbReference type="EMBL" id="BONY01000040">
    <property type="protein sequence ID" value="GIH07763.1"/>
    <property type="molecule type" value="Genomic_DNA"/>
</dbReference>
<gene>
    <name evidence="1" type="ORF">Rhe02_58300</name>
</gene>
<sequence length="1391" mass="145808">MVLMPVAVQTRFVSGPVAGQPDAVGTLLVRVYPDAILADSHEPLLTAAEVTAGQQYWRRARREGSERNAWASLLTAATPERAAWIVDASTPSNADGDPVFTEMATRPDHWHRAPEARGLPERWVVVAYRGSQKVRQAVSEPVREGLALTPRLSGDTDDDESVDISGDGLAIPPELRWAYDFDEAVAAGMAVRMPIDAIDAEDGFTTILVYGVRAAETATDQAAQLADLLTAHRYSRGLAFVAQGTPTNNTTEEPSAYPVADPAGAVSFPIARGEGLAKPATDGARLAAALGLSPTVVDHVSGAGRDEQTAAAAMLAALWPATVGYYLEQMLTPDLSAETSAAIRRFATDWVRPRGPLAALRVGAVPYGVLPVGAYSAWVARPAENVPAGLPELLSRMASVAANNIFAAPRVGRTSDPDADLIAVLGMDASARSARIRRSFGYDTTWNLLSYVGADLDGLQRAQHSIGQQILADLGQTGRNPRALYLSFLAESHDFGGPLVAPPPLSQTQALDFDYVAWLVAATPAMLRDQNAPPQPVTALLYLMLRQALLAEYDAAARRVLGHAGELLPFESREAELVGILPPPAGAAQLPTVRTAWERFDLNLSDVTENRPLGEYLADPSVPRGSGLQPLDDYRAAVGNLVGLPSAELDRLFTETLDICSHRVDAWVTGLATRRLAALRTPLADTADPATGAYLGCYGWVVDWRPDRPGPTVDVTAPDGSTVAARTDSDGYVQAPSMLHAAAAAVLRSGYVARTSEARRPYAVDLSSARVRSALAILDAVRETQPLGAVLGYSFERGLHEGHPGVELDRYIDAFRNLYPAVANKAADSGAPADQVAARNVVDGLALLHAWQEARIPWAGEPSLAMSLPQRAAVEAELAALDDMVDAVSDLLLAESVFQILKGSPSAAAATLDSLAQGKRPPEPEVVTTPRSGTVLHQRIAILFGGPAPEWAVVPVTPRAAAAPELDAWLGRLLGDPHSVACTVTRAGAAPSRVSLADLGLRPVDLLAIVQEAQATGAQTELDQRVARAADGTGPATVDYDDPGTAPVSFAVACELLAAAARVLGHGRALTPADLQPPAPVTANTTPAPDPLAGRAETAIAVLAGVRRALSDAGADAAAQRAAFDRAAAFGVLQALTATDSTDTGRILDARLAAAGAAATPAAVLAAVFGTSLPIIAPFNPATADPLGAEPGLGDDPDGTVESWLAQVARVQPAVDAWQDLLVYGRALDRVMGRPRIAQLPATGAPWAALPFASEAQRHRSGLVSLAMLGEPPQAGAWCGLMLAEWPEIIPAREEDTGIAVQFDSPGAQAPQAVLIAVAPDARPAWSHSALEQTLLDTLRLAQIRALDLSQLGAFGQVVPMTFLAANSAGHAVSTSFADLLVADSTFEVNP</sequence>
<comment type="caution">
    <text evidence="1">The sequence shown here is derived from an EMBL/GenBank/DDBJ whole genome shotgun (WGS) entry which is preliminary data.</text>
</comment>
<name>A0A8J3QDM5_9ACTN</name>
<organism evidence="1 2">
    <name type="scientific">Rhizocola hellebori</name>
    <dbReference type="NCBI Taxonomy" id="1392758"/>
    <lineage>
        <taxon>Bacteria</taxon>
        <taxon>Bacillati</taxon>
        <taxon>Actinomycetota</taxon>
        <taxon>Actinomycetes</taxon>
        <taxon>Micromonosporales</taxon>
        <taxon>Micromonosporaceae</taxon>
        <taxon>Rhizocola</taxon>
    </lineage>
</organism>
<dbReference type="Proteomes" id="UP000612899">
    <property type="component" value="Unassembled WGS sequence"/>
</dbReference>
<proteinExistence type="predicted"/>
<evidence type="ECO:0000313" key="2">
    <source>
        <dbReference type="Proteomes" id="UP000612899"/>
    </source>
</evidence>
<accession>A0A8J3QDM5</accession>